<reference evidence="6" key="2">
    <citation type="submission" date="2023-05" db="EMBL/GenBank/DDBJ databases">
        <authorList>
            <consortium name="Lawrence Berkeley National Laboratory"/>
            <person name="Steindorff A."/>
            <person name="Hensen N."/>
            <person name="Bonometti L."/>
            <person name="Westerberg I."/>
            <person name="Brannstrom I.O."/>
            <person name="Guillou S."/>
            <person name="Cros-Aarteil S."/>
            <person name="Calhoun S."/>
            <person name="Haridas S."/>
            <person name="Kuo A."/>
            <person name="Mondo S."/>
            <person name="Pangilinan J."/>
            <person name="Riley R."/>
            <person name="Labutti K."/>
            <person name="Andreopoulos B."/>
            <person name="Lipzen A."/>
            <person name="Chen C."/>
            <person name="Yanf M."/>
            <person name="Daum C."/>
            <person name="Ng V."/>
            <person name="Clum A."/>
            <person name="Ohm R."/>
            <person name="Martin F."/>
            <person name="Silar P."/>
            <person name="Natvig D."/>
            <person name="Lalanne C."/>
            <person name="Gautier V."/>
            <person name="Ament-Velasquez S.L."/>
            <person name="Kruys A."/>
            <person name="Hutchinson M.I."/>
            <person name="Powell A.J."/>
            <person name="Barry K."/>
            <person name="Miller A.N."/>
            <person name="Grigoriev I.V."/>
            <person name="Debuchy R."/>
            <person name="Gladieux P."/>
            <person name="Thoren M.H."/>
            <person name="Johannesson H."/>
        </authorList>
    </citation>
    <scope>NUCLEOTIDE SEQUENCE</scope>
    <source>
        <strain evidence="6">PSN309</strain>
    </source>
</reference>
<name>A0AAN6X2G3_9PEZI</name>
<dbReference type="AlphaFoldDB" id="A0AAN6X2G3"/>
<evidence type="ECO:0000256" key="1">
    <source>
        <dbReference type="ARBA" id="ARBA00022723"/>
    </source>
</evidence>
<accession>A0AAN6X2G3</accession>
<sequence>MDSDAIVRVQSALDWANSPIFGHAELLGGLDFRGDFRLVTKIQHVLEPVSTDKKCTVCGDTAQISNACGSGHAWCCDCLQQTVLAATRNTTDPAVFPPRCCNPSSPLLPLQTVTKSHAPVTYLSDQDLEAYNQAALLVQQQRTTKQMYDKDVLMMTIVSPESGQFCPTCATLVSRTDGRNDMTCGVCGTDCCYLCGGKLYLNALATHCHDIYAPMNLHTIRWPAHYPDEMVALINDQLHKFSEKLGN</sequence>
<dbReference type="SUPFAM" id="SSF57850">
    <property type="entry name" value="RING/U-box"/>
    <property type="match status" value="1"/>
</dbReference>
<keyword evidence="3" id="KW-0833">Ubl conjugation pathway</keyword>
<dbReference type="EMBL" id="MU864362">
    <property type="protein sequence ID" value="KAK4190862.1"/>
    <property type="molecule type" value="Genomic_DNA"/>
</dbReference>
<keyword evidence="7" id="KW-1185">Reference proteome</keyword>
<keyword evidence="4" id="KW-0862">Zinc</keyword>
<dbReference type="Proteomes" id="UP001302126">
    <property type="component" value="Unassembled WGS sequence"/>
</dbReference>
<gene>
    <name evidence="6" type="ORF">QBC35DRAFT_42341</name>
</gene>
<evidence type="ECO:0000259" key="5">
    <source>
        <dbReference type="Pfam" id="PF01485"/>
    </source>
</evidence>
<proteinExistence type="predicted"/>
<evidence type="ECO:0000256" key="4">
    <source>
        <dbReference type="ARBA" id="ARBA00022833"/>
    </source>
</evidence>
<protein>
    <recommendedName>
        <fullName evidence="5">IBR domain-containing protein</fullName>
    </recommendedName>
</protein>
<evidence type="ECO:0000313" key="7">
    <source>
        <dbReference type="Proteomes" id="UP001302126"/>
    </source>
</evidence>
<feature type="domain" description="IBR" evidence="5">
    <location>
        <begin position="156"/>
        <end position="198"/>
    </location>
</feature>
<dbReference type="Gene3D" id="1.20.120.1750">
    <property type="match status" value="1"/>
</dbReference>
<keyword evidence="1" id="KW-0479">Metal-binding</keyword>
<dbReference type="GO" id="GO:0008270">
    <property type="term" value="F:zinc ion binding"/>
    <property type="evidence" value="ECO:0007669"/>
    <property type="project" value="UniProtKB-KW"/>
</dbReference>
<dbReference type="Pfam" id="PF01485">
    <property type="entry name" value="IBR"/>
    <property type="match status" value="1"/>
</dbReference>
<evidence type="ECO:0000256" key="3">
    <source>
        <dbReference type="ARBA" id="ARBA00022786"/>
    </source>
</evidence>
<dbReference type="InterPro" id="IPR002867">
    <property type="entry name" value="IBR_dom"/>
</dbReference>
<organism evidence="6 7">
    <name type="scientific">Podospora australis</name>
    <dbReference type="NCBI Taxonomy" id="1536484"/>
    <lineage>
        <taxon>Eukaryota</taxon>
        <taxon>Fungi</taxon>
        <taxon>Dikarya</taxon>
        <taxon>Ascomycota</taxon>
        <taxon>Pezizomycotina</taxon>
        <taxon>Sordariomycetes</taxon>
        <taxon>Sordariomycetidae</taxon>
        <taxon>Sordariales</taxon>
        <taxon>Podosporaceae</taxon>
        <taxon>Podospora</taxon>
    </lineage>
</organism>
<reference evidence="6" key="1">
    <citation type="journal article" date="2023" name="Mol. Phylogenet. Evol.">
        <title>Genome-scale phylogeny and comparative genomics of the fungal order Sordariales.</title>
        <authorList>
            <person name="Hensen N."/>
            <person name="Bonometti L."/>
            <person name="Westerberg I."/>
            <person name="Brannstrom I.O."/>
            <person name="Guillou S."/>
            <person name="Cros-Aarteil S."/>
            <person name="Calhoun S."/>
            <person name="Haridas S."/>
            <person name="Kuo A."/>
            <person name="Mondo S."/>
            <person name="Pangilinan J."/>
            <person name="Riley R."/>
            <person name="LaButti K."/>
            <person name="Andreopoulos B."/>
            <person name="Lipzen A."/>
            <person name="Chen C."/>
            <person name="Yan M."/>
            <person name="Daum C."/>
            <person name="Ng V."/>
            <person name="Clum A."/>
            <person name="Steindorff A."/>
            <person name="Ohm R.A."/>
            <person name="Martin F."/>
            <person name="Silar P."/>
            <person name="Natvig D.O."/>
            <person name="Lalanne C."/>
            <person name="Gautier V."/>
            <person name="Ament-Velasquez S.L."/>
            <person name="Kruys A."/>
            <person name="Hutchinson M.I."/>
            <person name="Powell A.J."/>
            <person name="Barry K."/>
            <person name="Miller A.N."/>
            <person name="Grigoriev I.V."/>
            <person name="Debuchy R."/>
            <person name="Gladieux P."/>
            <person name="Hiltunen Thoren M."/>
            <person name="Johannesson H."/>
        </authorList>
    </citation>
    <scope>NUCLEOTIDE SEQUENCE</scope>
    <source>
        <strain evidence="6">PSN309</strain>
    </source>
</reference>
<evidence type="ECO:0000256" key="2">
    <source>
        <dbReference type="ARBA" id="ARBA00022771"/>
    </source>
</evidence>
<keyword evidence="2" id="KW-0863">Zinc-finger</keyword>
<evidence type="ECO:0000313" key="6">
    <source>
        <dbReference type="EMBL" id="KAK4190862.1"/>
    </source>
</evidence>
<comment type="caution">
    <text evidence="6">The sequence shown here is derived from an EMBL/GenBank/DDBJ whole genome shotgun (WGS) entry which is preliminary data.</text>
</comment>